<proteinExistence type="predicted"/>
<sequence length="503" mass="56755">MNPPRLFSWRLLSWLALYFVLWTVLPLWLSASYPLDVVEGIYWGREWQWGYYKHPPLSSWLLYGFYAVFGHVGPYLLSQLAIALSLWLVYRLGRQLMSPQRALLGSLLLLAVFYYTWPSLEFNHNIAQLPVWAGIIYAFYLAITIQRWRYWLLFGLLAGAGMLVKYTVAILLLVVVLYSLLSPQRRLWRTPGPWLALLLALLVFLPNVLWLWQHEWLPFTYAQARAAEAESSGGRLSALGFLTTQLLNHLPLLLILLATRTSLKRLPENTDTAALALPSAQGQRFLCVMGLGPAVLVVVLGLLLGIGLRDMWGMPMWSLSGLLVASLIPAARFERQYPRLLKGLAVWLLLATVLMGSYVQWGGQWRNKPSRMDWPQAALAQQANSTWQALSRCGLDNIAGDYWLAGLVATYPSESGQPSVMIGGNPAYSPWMSAARLQSHGSLMVWPQGEAPPVPLLDNLPPNSGLVVREGEWQIAWQKLPKRAPLTVQWRAYIPQSCFKPQP</sequence>
<feature type="transmembrane region" description="Helical" evidence="8">
    <location>
        <begin position="12"/>
        <end position="29"/>
    </location>
</feature>
<feature type="transmembrane region" description="Helical" evidence="8">
    <location>
        <begin position="312"/>
        <end position="331"/>
    </location>
</feature>
<feature type="transmembrane region" description="Helical" evidence="8">
    <location>
        <begin position="126"/>
        <end position="143"/>
    </location>
</feature>
<reference evidence="10" key="1">
    <citation type="submission" date="2021-02" db="EMBL/GenBank/DDBJ databases">
        <title>Neisseriaceae sp. 26B isolated from the cloaca of a Common Toad-headed Turtle (Mesoclemmys nasuta).</title>
        <authorList>
            <person name="Spergser J."/>
            <person name="Busse H.-J."/>
        </authorList>
    </citation>
    <scope>NUCLEOTIDE SEQUENCE</scope>
    <source>
        <strain evidence="10">26B</strain>
    </source>
</reference>
<dbReference type="RefSeq" id="WP_230340344.1">
    <property type="nucleotide sequence ID" value="NZ_CP069798.1"/>
</dbReference>
<dbReference type="GO" id="GO:0016763">
    <property type="term" value="F:pentosyltransferase activity"/>
    <property type="evidence" value="ECO:0007669"/>
    <property type="project" value="TreeGrafter"/>
</dbReference>
<evidence type="ECO:0000256" key="2">
    <source>
        <dbReference type="ARBA" id="ARBA00022475"/>
    </source>
</evidence>
<protein>
    <submittedName>
        <fullName evidence="10">Glycosyltransferase family 39 protein</fullName>
    </submittedName>
</protein>
<feature type="transmembrane region" description="Helical" evidence="8">
    <location>
        <begin position="285"/>
        <end position="306"/>
    </location>
</feature>
<gene>
    <name evidence="10" type="ORF">JQU52_06705</name>
</gene>
<accession>A0A892ZHL8</accession>
<dbReference type="InterPro" id="IPR050297">
    <property type="entry name" value="LipidA_mod_glycosyltrf_83"/>
</dbReference>
<dbReference type="EMBL" id="CP069798">
    <property type="protein sequence ID" value="QRQ83045.1"/>
    <property type="molecule type" value="Genomic_DNA"/>
</dbReference>
<dbReference type="GO" id="GO:0005886">
    <property type="term" value="C:plasma membrane"/>
    <property type="evidence" value="ECO:0007669"/>
    <property type="project" value="UniProtKB-SubCell"/>
</dbReference>
<dbReference type="KEGG" id="ptes:JQU52_06705"/>
<keyword evidence="6 8" id="KW-1133">Transmembrane helix</keyword>
<dbReference type="InterPro" id="IPR038731">
    <property type="entry name" value="RgtA/B/C-like"/>
</dbReference>
<evidence type="ECO:0000256" key="6">
    <source>
        <dbReference type="ARBA" id="ARBA00022989"/>
    </source>
</evidence>
<evidence type="ECO:0000256" key="8">
    <source>
        <dbReference type="SAM" id="Phobius"/>
    </source>
</evidence>
<evidence type="ECO:0000259" key="9">
    <source>
        <dbReference type="Pfam" id="PF13231"/>
    </source>
</evidence>
<evidence type="ECO:0000256" key="7">
    <source>
        <dbReference type="ARBA" id="ARBA00023136"/>
    </source>
</evidence>
<keyword evidence="4" id="KW-0808">Transferase</keyword>
<keyword evidence="11" id="KW-1185">Reference proteome</keyword>
<dbReference type="PANTHER" id="PTHR33908:SF9">
    <property type="entry name" value="BLL5595 PROTEIN"/>
    <property type="match status" value="1"/>
</dbReference>
<feature type="transmembrane region" description="Helical" evidence="8">
    <location>
        <begin position="150"/>
        <end position="181"/>
    </location>
</feature>
<feature type="transmembrane region" description="Helical" evidence="8">
    <location>
        <begin position="102"/>
        <end position="120"/>
    </location>
</feature>
<evidence type="ECO:0000256" key="1">
    <source>
        <dbReference type="ARBA" id="ARBA00004651"/>
    </source>
</evidence>
<keyword evidence="5 8" id="KW-0812">Transmembrane</keyword>
<dbReference type="GO" id="GO:0009103">
    <property type="term" value="P:lipopolysaccharide biosynthetic process"/>
    <property type="evidence" value="ECO:0007669"/>
    <property type="project" value="UniProtKB-ARBA"/>
</dbReference>
<feature type="transmembrane region" description="Helical" evidence="8">
    <location>
        <begin position="343"/>
        <end position="361"/>
    </location>
</feature>
<organism evidence="10 11">
    <name type="scientific">Paralysiella testudinis</name>
    <dbReference type="NCBI Taxonomy" id="2809020"/>
    <lineage>
        <taxon>Bacteria</taxon>
        <taxon>Pseudomonadati</taxon>
        <taxon>Pseudomonadota</taxon>
        <taxon>Betaproteobacteria</taxon>
        <taxon>Neisseriales</taxon>
        <taxon>Neisseriaceae</taxon>
        <taxon>Paralysiella</taxon>
    </lineage>
</organism>
<dbReference type="Pfam" id="PF13231">
    <property type="entry name" value="PMT_2"/>
    <property type="match status" value="1"/>
</dbReference>
<evidence type="ECO:0000313" key="10">
    <source>
        <dbReference type="EMBL" id="QRQ83045.1"/>
    </source>
</evidence>
<name>A0A892ZHL8_9NEIS</name>
<keyword evidence="7 8" id="KW-0472">Membrane</keyword>
<dbReference type="Proteomes" id="UP000653156">
    <property type="component" value="Chromosome"/>
</dbReference>
<keyword evidence="2" id="KW-1003">Cell membrane</keyword>
<feature type="transmembrane region" description="Helical" evidence="8">
    <location>
        <begin position="60"/>
        <end position="90"/>
    </location>
</feature>
<feature type="domain" description="Glycosyltransferase RgtA/B/C/D-like" evidence="9">
    <location>
        <begin position="53"/>
        <end position="210"/>
    </location>
</feature>
<dbReference type="PANTHER" id="PTHR33908">
    <property type="entry name" value="MANNOSYLTRANSFERASE YKCB-RELATED"/>
    <property type="match status" value="1"/>
</dbReference>
<comment type="subcellular location">
    <subcellularLocation>
        <location evidence="1">Cell membrane</location>
        <topology evidence="1">Multi-pass membrane protein</topology>
    </subcellularLocation>
</comment>
<evidence type="ECO:0000256" key="4">
    <source>
        <dbReference type="ARBA" id="ARBA00022679"/>
    </source>
</evidence>
<feature type="transmembrane region" description="Helical" evidence="8">
    <location>
        <begin position="193"/>
        <end position="212"/>
    </location>
</feature>
<evidence type="ECO:0000256" key="5">
    <source>
        <dbReference type="ARBA" id="ARBA00022692"/>
    </source>
</evidence>
<dbReference type="AlphaFoldDB" id="A0A892ZHL8"/>
<evidence type="ECO:0000256" key="3">
    <source>
        <dbReference type="ARBA" id="ARBA00022676"/>
    </source>
</evidence>
<keyword evidence="3" id="KW-0328">Glycosyltransferase</keyword>
<evidence type="ECO:0000313" key="11">
    <source>
        <dbReference type="Proteomes" id="UP000653156"/>
    </source>
</evidence>